<accession>A0A4S2MT01</accession>
<dbReference type="OrthoDB" id="2106152at2759"/>
<dbReference type="SUPFAM" id="SSF51197">
    <property type="entry name" value="Clavaminate synthase-like"/>
    <property type="match status" value="1"/>
</dbReference>
<reference evidence="1 2" key="1">
    <citation type="submission" date="2019-04" db="EMBL/GenBank/DDBJ databases">
        <title>Comparative genomics and transcriptomics to analyze fruiting body development in filamentous ascomycetes.</title>
        <authorList>
            <consortium name="DOE Joint Genome Institute"/>
            <person name="Lutkenhaus R."/>
            <person name="Traeger S."/>
            <person name="Breuer J."/>
            <person name="Kuo A."/>
            <person name="Lipzen A."/>
            <person name="Pangilinan J."/>
            <person name="Dilworth D."/>
            <person name="Sandor L."/>
            <person name="Poggeler S."/>
            <person name="Barry K."/>
            <person name="Grigoriev I.V."/>
            <person name="Nowrousian M."/>
        </authorList>
    </citation>
    <scope>NUCLEOTIDE SEQUENCE [LARGE SCALE GENOMIC DNA]</scope>
    <source>
        <strain evidence="1 2">CBS 389.68</strain>
    </source>
</reference>
<dbReference type="PANTHER" id="PTHR40470:SF1">
    <property type="entry name" value="PHYTANOYL-COA DIOXYGENASE FAMILY PROTEIN (AFU_ORTHOLOGUE AFUA_2G15850)"/>
    <property type="match status" value="1"/>
</dbReference>
<dbReference type="Pfam" id="PF05721">
    <property type="entry name" value="PhyH"/>
    <property type="match status" value="1"/>
</dbReference>
<organism evidence="1 2">
    <name type="scientific">Ascodesmis nigricans</name>
    <dbReference type="NCBI Taxonomy" id="341454"/>
    <lineage>
        <taxon>Eukaryota</taxon>
        <taxon>Fungi</taxon>
        <taxon>Dikarya</taxon>
        <taxon>Ascomycota</taxon>
        <taxon>Pezizomycotina</taxon>
        <taxon>Pezizomycetes</taxon>
        <taxon>Pezizales</taxon>
        <taxon>Ascodesmidaceae</taxon>
        <taxon>Ascodesmis</taxon>
    </lineage>
</organism>
<keyword evidence="2" id="KW-1185">Reference proteome</keyword>
<dbReference type="Gene3D" id="2.60.120.620">
    <property type="entry name" value="q2cbj1_9rhob like domain"/>
    <property type="match status" value="1"/>
</dbReference>
<protein>
    <recommendedName>
        <fullName evidence="3">Phytanoyl-CoA dioxygenase</fullName>
    </recommendedName>
</protein>
<dbReference type="Proteomes" id="UP000298138">
    <property type="component" value="Unassembled WGS sequence"/>
</dbReference>
<evidence type="ECO:0008006" key="3">
    <source>
        <dbReference type="Google" id="ProtNLM"/>
    </source>
</evidence>
<evidence type="ECO:0000313" key="2">
    <source>
        <dbReference type="Proteomes" id="UP000298138"/>
    </source>
</evidence>
<dbReference type="InParanoid" id="A0A4S2MT01"/>
<dbReference type="AlphaFoldDB" id="A0A4S2MT01"/>
<dbReference type="InterPro" id="IPR008775">
    <property type="entry name" value="Phytyl_CoA_dOase-like"/>
</dbReference>
<dbReference type="EMBL" id="ML220130">
    <property type="protein sequence ID" value="TGZ79598.1"/>
    <property type="molecule type" value="Genomic_DNA"/>
</dbReference>
<name>A0A4S2MT01_9PEZI</name>
<proteinExistence type="predicted"/>
<dbReference type="STRING" id="341454.A0A4S2MT01"/>
<sequence>MASFNHNLDSLKTDGYVILPNQLSSELHKSLRLAARRTRKKSWPHVRTVGKQFPPWPDASTANDVWGIQHILHPDISERAFEGWYASDAILDTVEAILGVKEEELQLELCNMLVNPENTSFELSWHRDAIPADATEEEETEMLKTPNFGTQWNTALVDDECLEVVPGSHRRVRTEAERNGQIEGIKVVLKAGDSVFYDHNILHRAVYPTRPERLTLHACMGSTRADNQRRKTILQHGMGWVKETEFENPRLESLRKRLVVLEPEAVGYTLVG</sequence>
<dbReference type="PANTHER" id="PTHR40470">
    <property type="entry name" value="PHYTANOYL-COA DIOXYGENASE FAMILY PROTEIN (AFU_ORTHOLOGUE AFUA_2G15850)"/>
    <property type="match status" value="1"/>
</dbReference>
<gene>
    <name evidence="1" type="ORF">EX30DRAFT_308620</name>
</gene>
<evidence type="ECO:0000313" key="1">
    <source>
        <dbReference type="EMBL" id="TGZ79598.1"/>
    </source>
</evidence>